<sequence>MIVVIINFFSNLNRITPLRCIFTRINFSVDEC</sequence>
<accession>A0A0A9G259</accession>
<evidence type="ECO:0000313" key="1">
    <source>
        <dbReference type="EMBL" id="JAE14738.1"/>
    </source>
</evidence>
<reference evidence="1" key="1">
    <citation type="submission" date="2014-09" db="EMBL/GenBank/DDBJ databases">
        <authorList>
            <person name="Magalhaes I.L.F."/>
            <person name="Oliveira U."/>
            <person name="Santos F.R."/>
            <person name="Vidigal T.H.D.A."/>
            <person name="Brescovit A.D."/>
            <person name="Santos A.J."/>
        </authorList>
    </citation>
    <scope>NUCLEOTIDE SEQUENCE</scope>
    <source>
        <tissue evidence="1">Shoot tissue taken approximately 20 cm above the soil surface</tissue>
    </source>
</reference>
<protein>
    <submittedName>
        <fullName evidence="1">Uncharacterized protein</fullName>
    </submittedName>
</protein>
<dbReference type="AlphaFoldDB" id="A0A0A9G259"/>
<dbReference type="EMBL" id="GBRH01183158">
    <property type="protein sequence ID" value="JAE14738.1"/>
    <property type="molecule type" value="Transcribed_RNA"/>
</dbReference>
<name>A0A0A9G259_ARUDO</name>
<proteinExistence type="predicted"/>
<organism evidence="1">
    <name type="scientific">Arundo donax</name>
    <name type="common">Giant reed</name>
    <name type="synonym">Donax arundinaceus</name>
    <dbReference type="NCBI Taxonomy" id="35708"/>
    <lineage>
        <taxon>Eukaryota</taxon>
        <taxon>Viridiplantae</taxon>
        <taxon>Streptophyta</taxon>
        <taxon>Embryophyta</taxon>
        <taxon>Tracheophyta</taxon>
        <taxon>Spermatophyta</taxon>
        <taxon>Magnoliopsida</taxon>
        <taxon>Liliopsida</taxon>
        <taxon>Poales</taxon>
        <taxon>Poaceae</taxon>
        <taxon>PACMAD clade</taxon>
        <taxon>Arundinoideae</taxon>
        <taxon>Arundineae</taxon>
        <taxon>Arundo</taxon>
    </lineage>
</organism>
<reference evidence="1" key="2">
    <citation type="journal article" date="2015" name="Data Brief">
        <title>Shoot transcriptome of the giant reed, Arundo donax.</title>
        <authorList>
            <person name="Barrero R.A."/>
            <person name="Guerrero F.D."/>
            <person name="Moolhuijzen P."/>
            <person name="Goolsby J.A."/>
            <person name="Tidwell J."/>
            <person name="Bellgard S.E."/>
            <person name="Bellgard M.I."/>
        </authorList>
    </citation>
    <scope>NUCLEOTIDE SEQUENCE</scope>
    <source>
        <tissue evidence="1">Shoot tissue taken approximately 20 cm above the soil surface</tissue>
    </source>
</reference>